<reference evidence="2 3" key="1">
    <citation type="submission" date="2020-12" db="EMBL/GenBank/DDBJ databases">
        <title>YIM B01967 draft genome.</title>
        <authorList>
            <person name="Yan X."/>
        </authorList>
    </citation>
    <scope>NUCLEOTIDE SEQUENCE [LARGE SCALE GENOMIC DNA]</scope>
    <source>
        <strain evidence="2 3">YIM B01967</strain>
    </source>
</reference>
<keyword evidence="1" id="KW-0732">Signal</keyword>
<protein>
    <recommendedName>
        <fullName evidence="4">Sporulation protein</fullName>
    </recommendedName>
</protein>
<evidence type="ECO:0000313" key="2">
    <source>
        <dbReference type="EMBL" id="MBK3496668.1"/>
    </source>
</evidence>
<accession>A0ABS1HCG6</accession>
<feature type="chain" id="PRO_5046267379" description="Sporulation protein" evidence="1">
    <location>
        <begin position="29"/>
        <end position="208"/>
    </location>
</feature>
<comment type="caution">
    <text evidence="2">The sequence shown here is derived from an EMBL/GenBank/DDBJ whole genome shotgun (WGS) entry which is preliminary data.</text>
</comment>
<organism evidence="2 3">
    <name type="scientific">Viridibacillus soli</name>
    <dbReference type="NCBI Taxonomy" id="2798301"/>
    <lineage>
        <taxon>Bacteria</taxon>
        <taxon>Bacillati</taxon>
        <taxon>Bacillota</taxon>
        <taxon>Bacilli</taxon>
        <taxon>Bacillales</taxon>
        <taxon>Caryophanaceae</taxon>
        <taxon>Viridibacillus</taxon>
    </lineage>
</organism>
<dbReference type="RefSeq" id="WP_200750064.1">
    <property type="nucleotide sequence ID" value="NZ_JAEOAH010000037.1"/>
</dbReference>
<sequence>MMKFANNMLFKLSMVVSIVMLSFFSVFAGTTKALENENVSEEVALLAISLNLIFEKGIVTDEKGYTLGYDKEIFENELKDHEGYEEIIQQMEDADVFVDKNELNSTKVPKIAPRAVGCGWYLMKDKPEYLSASNKCISEGLKAAYGPVTVVSTIANAIFDKEFTFAAKKLLALGVRSNLAGVVATMVMIQMDCAKKMDKKFPGKSNCY</sequence>
<evidence type="ECO:0008006" key="4">
    <source>
        <dbReference type="Google" id="ProtNLM"/>
    </source>
</evidence>
<gene>
    <name evidence="2" type="ORF">JFL43_17735</name>
</gene>
<dbReference type="EMBL" id="JAEOAH010000037">
    <property type="protein sequence ID" value="MBK3496668.1"/>
    <property type="molecule type" value="Genomic_DNA"/>
</dbReference>
<keyword evidence="3" id="KW-1185">Reference proteome</keyword>
<evidence type="ECO:0000313" key="3">
    <source>
        <dbReference type="Proteomes" id="UP000618943"/>
    </source>
</evidence>
<evidence type="ECO:0000256" key="1">
    <source>
        <dbReference type="SAM" id="SignalP"/>
    </source>
</evidence>
<proteinExistence type="predicted"/>
<dbReference type="Proteomes" id="UP000618943">
    <property type="component" value="Unassembled WGS sequence"/>
</dbReference>
<feature type="signal peptide" evidence="1">
    <location>
        <begin position="1"/>
        <end position="28"/>
    </location>
</feature>
<name>A0ABS1HCG6_9BACL</name>